<comment type="caution">
    <text evidence="1">The sequence shown here is derived from an EMBL/GenBank/DDBJ whole genome shotgun (WGS) entry which is preliminary data.</text>
</comment>
<reference evidence="1" key="1">
    <citation type="submission" date="2019-02" db="EMBL/GenBank/DDBJ databases">
        <authorList>
            <person name="Li S.-H."/>
        </authorList>
    </citation>
    <scope>NUCLEOTIDE SEQUENCE</scope>
    <source>
        <strain evidence="1">IMCC8485</strain>
    </source>
</reference>
<dbReference type="Proteomes" id="UP001143307">
    <property type="component" value="Unassembled WGS sequence"/>
</dbReference>
<proteinExistence type="predicted"/>
<accession>A0ABT3SU07</accession>
<protein>
    <submittedName>
        <fullName evidence="1">Uncharacterized protein</fullName>
    </submittedName>
</protein>
<organism evidence="1 2">
    <name type="scientific">Candidatus Seongchinamella marina</name>
    <dbReference type="NCBI Taxonomy" id="2518990"/>
    <lineage>
        <taxon>Bacteria</taxon>
        <taxon>Pseudomonadati</taxon>
        <taxon>Pseudomonadota</taxon>
        <taxon>Gammaproteobacteria</taxon>
        <taxon>Cellvibrionales</taxon>
        <taxon>Halieaceae</taxon>
        <taxon>Seongchinamella</taxon>
    </lineage>
</organism>
<name>A0ABT3SU07_9GAMM</name>
<dbReference type="RefSeq" id="WP_279252368.1">
    <property type="nucleotide sequence ID" value="NZ_SHNP01000002.1"/>
</dbReference>
<sequence length="148" mass="16722">MKYLLILLVIALALAPLTHFLPSKRQRLIAKMREYAAVHGLFVEFRDLPSRATRQGREERKQQIIYYGRRLPPSRKDARSRTAWACEDGNWLSLAERTAVPAALEQMPATILAASLDEGSCGIYWLEVGDEADVKQIVSALEAWQGQL</sequence>
<evidence type="ECO:0000313" key="2">
    <source>
        <dbReference type="Proteomes" id="UP001143307"/>
    </source>
</evidence>
<keyword evidence="2" id="KW-1185">Reference proteome</keyword>
<evidence type="ECO:0000313" key="1">
    <source>
        <dbReference type="EMBL" id="MCX2973467.1"/>
    </source>
</evidence>
<dbReference type="EMBL" id="SHNP01000002">
    <property type="protein sequence ID" value="MCX2973467.1"/>
    <property type="molecule type" value="Genomic_DNA"/>
</dbReference>
<gene>
    <name evidence="1" type="ORF">EYC87_07695</name>
</gene>